<dbReference type="InterPro" id="IPR011004">
    <property type="entry name" value="Trimer_LpxA-like_sf"/>
</dbReference>
<dbReference type="Gene3D" id="3.90.550.10">
    <property type="entry name" value="Spore Coat Polysaccharide Biosynthesis Protein SpsA, Chain A"/>
    <property type="match status" value="1"/>
</dbReference>
<accession>A0ABU3P224</accession>
<evidence type="ECO:0000259" key="3">
    <source>
        <dbReference type="Pfam" id="PF00483"/>
    </source>
</evidence>
<evidence type="ECO:0000256" key="2">
    <source>
        <dbReference type="ARBA" id="ARBA00023056"/>
    </source>
</evidence>
<dbReference type="SUPFAM" id="SSF51161">
    <property type="entry name" value="Trimeric LpxA-like enzymes"/>
    <property type="match status" value="1"/>
</dbReference>
<evidence type="ECO:0000313" key="6">
    <source>
        <dbReference type="Proteomes" id="UP001254848"/>
    </source>
</evidence>
<dbReference type="EMBL" id="JAUOZS010000001">
    <property type="protein sequence ID" value="MDT8903079.1"/>
    <property type="molecule type" value="Genomic_DNA"/>
</dbReference>
<dbReference type="Gene3D" id="2.160.10.10">
    <property type="entry name" value="Hexapeptide repeat proteins"/>
    <property type="match status" value="1"/>
</dbReference>
<keyword evidence="6" id="KW-1185">Reference proteome</keyword>
<keyword evidence="5" id="KW-0808">Transferase</keyword>
<dbReference type="Pfam" id="PF24894">
    <property type="entry name" value="Hexapep_GlmU"/>
    <property type="match status" value="1"/>
</dbReference>
<name>A0ABU3P224_9FIRM</name>
<comment type="similarity">
    <text evidence="1">Belongs to the bacterial/plant glucose-1-phosphate adenylyltransferase family.</text>
</comment>
<dbReference type="Pfam" id="PF00483">
    <property type="entry name" value="NTP_transferase"/>
    <property type="match status" value="1"/>
</dbReference>
<dbReference type="InterPro" id="IPR056818">
    <property type="entry name" value="GlmU/GlgC-like_hexapep"/>
</dbReference>
<evidence type="ECO:0000259" key="4">
    <source>
        <dbReference type="Pfam" id="PF24894"/>
    </source>
</evidence>
<dbReference type="InterPro" id="IPR011832">
    <property type="entry name" value="GlgDAde_trans"/>
</dbReference>
<dbReference type="SUPFAM" id="SSF53448">
    <property type="entry name" value="Nucleotide-diphospho-sugar transferases"/>
    <property type="match status" value="1"/>
</dbReference>
<evidence type="ECO:0000256" key="1">
    <source>
        <dbReference type="ARBA" id="ARBA00010443"/>
    </source>
</evidence>
<proteinExistence type="inferred from homology"/>
<gene>
    <name evidence="5" type="primary">glgD</name>
    <name evidence="5" type="ORF">Q4T40_17735</name>
</gene>
<keyword evidence="2" id="KW-0320">Glycogen biosynthesis</keyword>
<dbReference type="InterPro" id="IPR011831">
    <property type="entry name" value="ADP-Glc_PPase"/>
</dbReference>
<organism evidence="5 6">
    <name type="scientific">Anaeroselena agilis</name>
    <dbReference type="NCBI Taxonomy" id="3063788"/>
    <lineage>
        <taxon>Bacteria</taxon>
        <taxon>Bacillati</taxon>
        <taxon>Bacillota</taxon>
        <taxon>Negativicutes</taxon>
        <taxon>Acetonemataceae</taxon>
        <taxon>Anaeroselena</taxon>
    </lineage>
</organism>
<dbReference type="NCBIfam" id="TIGR02092">
    <property type="entry name" value="glgD"/>
    <property type="match status" value="1"/>
</dbReference>
<dbReference type="EC" id="2.7.7.27" evidence="5"/>
<reference evidence="5 6" key="1">
    <citation type="submission" date="2023-07" db="EMBL/GenBank/DDBJ databases">
        <title>The novel representative of Negativicutes class, Anaeroselena agilis gen. nov. sp. nov.</title>
        <authorList>
            <person name="Prokofeva M.I."/>
            <person name="Elcheninov A.G."/>
            <person name="Klyukina A."/>
            <person name="Kublanov I.V."/>
            <person name="Frolov E.N."/>
            <person name="Podosokorskaya O.A."/>
        </authorList>
    </citation>
    <scope>NUCLEOTIDE SEQUENCE [LARGE SCALE GENOMIC DNA]</scope>
    <source>
        <strain evidence="5 6">4137-cl</strain>
    </source>
</reference>
<dbReference type="GO" id="GO:0008878">
    <property type="term" value="F:glucose-1-phosphate adenylyltransferase activity"/>
    <property type="evidence" value="ECO:0007669"/>
    <property type="project" value="UniProtKB-EC"/>
</dbReference>
<dbReference type="Proteomes" id="UP001254848">
    <property type="component" value="Unassembled WGS sequence"/>
</dbReference>
<dbReference type="PANTHER" id="PTHR43523:SF6">
    <property type="entry name" value="GLYCOGEN BIOSYNTHESIS PROTEIN GLGD"/>
    <property type="match status" value="1"/>
</dbReference>
<feature type="domain" description="Nucleotidyl transferase" evidence="3">
    <location>
        <begin position="17"/>
        <end position="180"/>
    </location>
</feature>
<protein>
    <submittedName>
        <fullName evidence="5">Glucose-1-phosphate adenylyltransferase subunit GlgD</fullName>
        <ecNumber evidence="5">2.7.7.27</ecNumber>
    </submittedName>
</protein>
<dbReference type="CDD" id="cd02508">
    <property type="entry name" value="ADP_Glucose_PP"/>
    <property type="match status" value="1"/>
</dbReference>
<feature type="domain" description="Glucose-1-phosphate adenylyltransferase/Bifunctional protein GlmU-like C-terminal hexapeptide" evidence="4">
    <location>
        <begin position="288"/>
        <end position="356"/>
    </location>
</feature>
<dbReference type="CDD" id="cd04651">
    <property type="entry name" value="LbH_G1P_AT_C"/>
    <property type="match status" value="1"/>
</dbReference>
<evidence type="ECO:0000313" key="5">
    <source>
        <dbReference type="EMBL" id="MDT8903079.1"/>
    </source>
</evidence>
<dbReference type="InterPro" id="IPR029044">
    <property type="entry name" value="Nucleotide-diphossugar_trans"/>
</dbReference>
<dbReference type="InterPro" id="IPR005835">
    <property type="entry name" value="NTP_transferase_dom"/>
</dbReference>
<dbReference type="PANTHER" id="PTHR43523">
    <property type="entry name" value="GLUCOSE-1-PHOSPHATE ADENYLYLTRANSFERASE-RELATED"/>
    <property type="match status" value="1"/>
</dbReference>
<sequence length="374" mass="42349">MKNVLGLINLHENEELLKELTRQRPLAAVPFGGRYRLVDFVLSNMVNSGIVNVGIVVKHKARSIMDHLRSGKEWDLARKRDGLFILPPPDHTHYSNSIYKGDLEHFHNHVDFLQRSSQEYVIVAGSHTVYNTDYREAFRYHLEKQADITIIYKEEQPAPGKQYSLATLVKVDDGGRVTDMQVSTGRIAGGPVCLETFIMRKSLLLEIIEDCVAHGEYDFVKEGIVKRLGRLRVYGFPFTGYMAKINSVQAYFRANMDLLQPEVWQDLFLKSGPVYTKVKDEPPANYRDQVAASNVLVANGCIIEGRVENSLLFRSVRVHRGAYVNNCIIMQKGEIGPNAVLENVICDKDVHISAAKRLIGDKNYVMVIEKGMKV</sequence>
<keyword evidence="5" id="KW-0548">Nucleotidyltransferase</keyword>
<dbReference type="RefSeq" id="WP_413781541.1">
    <property type="nucleotide sequence ID" value="NZ_JAUOZS010000001.1"/>
</dbReference>
<comment type="caution">
    <text evidence="5">The sequence shown here is derived from an EMBL/GenBank/DDBJ whole genome shotgun (WGS) entry which is preliminary data.</text>
</comment>